<dbReference type="Gene3D" id="1.10.560.10">
    <property type="entry name" value="GroEL-like equatorial domain"/>
    <property type="match status" value="1"/>
</dbReference>
<protein>
    <submittedName>
        <fullName evidence="1">T-complex 1 subunit alpha-like</fullName>
    </submittedName>
</protein>
<dbReference type="EMBL" id="REGN01001270">
    <property type="protein sequence ID" value="RNA35930.1"/>
    <property type="molecule type" value="Genomic_DNA"/>
</dbReference>
<proteinExistence type="predicted"/>
<reference evidence="1 2" key="1">
    <citation type="journal article" date="2018" name="Sci. Rep.">
        <title>Genomic signatures of local adaptation to the degree of environmental predictability in rotifers.</title>
        <authorList>
            <person name="Franch-Gras L."/>
            <person name="Hahn C."/>
            <person name="Garcia-Roger E.M."/>
            <person name="Carmona M.J."/>
            <person name="Serra M."/>
            <person name="Gomez A."/>
        </authorList>
    </citation>
    <scope>NUCLEOTIDE SEQUENCE [LARGE SCALE GENOMIC DNA]</scope>
    <source>
        <strain evidence="1">HYR1</strain>
    </source>
</reference>
<evidence type="ECO:0000313" key="2">
    <source>
        <dbReference type="Proteomes" id="UP000276133"/>
    </source>
</evidence>
<keyword evidence="2" id="KW-1185">Reference proteome</keyword>
<dbReference type="AlphaFoldDB" id="A0A3M7SJW6"/>
<comment type="caution">
    <text evidence="1">The sequence shown here is derived from an EMBL/GenBank/DDBJ whole genome shotgun (WGS) entry which is preliminary data.</text>
</comment>
<name>A0A3M7SJW6_BRAPC</name>
<dbReference type="SUPFAM" id="SSF48592">
    <property type="entry name" value="GroEL equatorial domain-like"/>
    <property type="match status" value="1"/>
</dbReference>
<accession>A0A3M7SJW6</accession>
<dbReference type="Proteomes" id="UP000276133">
    <property type="component" value="Unassembled WGS sequence"/>
</dbReference>
<dbReference type="STRING" id="10195.A0A3M7SJW6"/>
<organism evidence="1 2">
    <name type="scientific">Brachionus plicatilis</name>
    <name type="common">Marine rotifer</name>
    <name type="synonym">Brachionus muelleri</name>
    <dbReference type="NCBI Taxonomy" id="10195"/>
    <lineage>
        <taxon>Eukaryota</taxon>
        <taxon>Metazoa</taxon>
        <taxon>Spiralia</taxon>
        <taxon>Gnathifera</taxon>
        <taxon>Rotifera</taxon>
        <taxon>Eurotatoria</taxon>
        <taxon>Monogononta</taxon>
        <taxon>Pseudotrocha</taxon>
        <taxon>Ploima</taxon>
        <taxon>Brachionidae</taxon>
        <taxon>Brachionus</taxon>
    </lineage>
</organism>
<evidence type="ECO:0000313" key="1">
    <source>
        <dbReference type="EMBL" id="RNA35930.1"/>
    </source>
</evidence>
<dbReference type="InterPro" id="IPR027413">
    <property type="entry name" value="GROEL-like_equatorial_sf"/>
</dbReference>
<gene>
    <name evidence="1" type="ORF">BpHYR1_007334</name>
</gene>
<dbReference type="OrthoDB" id="496at2759"/>
<sequence length="157" mass="17558">MNQNQNAKLKALLSLSTSLLDMIMLLSHHTSTIFCLMQALFLTKNARPDCEQRAVVRPTALINPFRLHVVVQLDLHSSAGLQLTNENSDGILKIKIKDDDGRYEKFLNLANIVKSSSGTIDKMLSDDIVVNFIITNDVNTFLKLPEVEHPAAKILFN</sequence>